<comment type="caution">
    <text evidence="3">The sequence shown here is derived from an EMBL/GenBank/DDBJ whole genome shotgun (WGS) entry which is preliminary data.</text>
</comment>
<dbReference type="GO" id="GO:0050080">
    <property type="term" value="F:malonyl-CoA decarboxylase activity"/>
    <property type="evidence" value="ECO:0007669"/>
    <property type="project" value="UniProtKB-EC"/>
</dbReference>
<feature type="domain" description="Malonyl-CoA decarboxylase N-terminal" evidence="2">
    <location>
        <begin position="69"/>
        <end position="152"/>
    </location>
</feature>
<dbReference type="PANTHER" id="PTHR28641">
    <property type="match status" value="1"/>
</dbReference>
<dbReference type="Proteomes" id="UP000037660">
    <property type="component" value="Unassembled WGS sequence"/>
</dbReference>
<dbReference type="Pfam" id="PF05292">
    <property type="entry name" value="MCD"/>
    <property type="match status" value="1"/>
</dbReference>
<reference evidence="4" key="1">
    <citation type="submission" date="2015-07" db="EMBL/GenBank/DDBJ databases">
        <title>Discovery of a poly(ethylene terephthalate assimilation.</title>
        <authorList>
            <person name="Yoshida S."/>
            <person name="Hiraga K."/>
            <person name="Takehana T."/>
            <person name="Taniguchi I."/>
            <person name="Yamaji H."/>
            <person name="Maeda Y."/>
            <person name="Toyohara K."/>
            <person name="Miyamoto K."/>
            <person name="Kimura Y."/>
            <person name="Oda K."/>
        </authorList>
    </citation>
    <scope>NUCLEOTIDE SEQUENCE [LARGE SCALE GENOMIC DNA]</scope>
    <source>
        <strain evidence="4">NBRC 110686 / TISTR 2288 / 201-F6</strain>
    </source>
</reference>
<dbReference type="InterPro" id="IPR038351">
    <property type="entry name" value="MCD_N_sf"/>
</dbReference>
<evidence type="ECO:0000259" key="2">
    <source>
        <dbReference type="Pfam" id="PF17408"/>
    </source>
</evidence>
<dbReference type="AlphaFoldDB" id="A0A0K8NZR7"/>
<organism evidence="3 4">
    <name type="scientific">Piscinibacter sakaiensis</name>
    <name type="common">Ideonella sakaiensis</name>
    <dbReference type="NCBI Taxonomy" id="1547922"/>
    <lineage>
        <taxon>Bacteria</taxon>
        <taxon>Pseudomonadati</taxon>
        <taxon>Pseudomonadota</taxon>
        <taxon>Betaproteobacteria</taxon>
        <taxon>Burkholderiales</taxon>
        <taxon>Sphaerotilaceae</taxon>
        <taxon>Piscinibacter</taxon>
    </lineage>
</organism>
<accession>A0A0K8NZR7</accession>
<evidence type="ECO:0000313" key="3">
    <source>
        <dbReference type="EMBL" id="GAP35876.1"/>
    </source>
</evidence>
<dbReference type="Gene3D" id="1.20.140.90">
    <property type="entry name" value="Malonyl-CoA decarboxylase, oligemerization domain"/>
    <property type="match status" value="1"/>
</dbReference>
<dbReference type="STRING" id="1547922.ISF6_1649"/>
<dbReference type="PANTHER" id="PTHR28641:SF1">
    <property type="entry name" value="MALONYL-COA DECARBOXYLASE, MITOCHONDRIAL"/>
    <property type="match status" value="1"/>
</dbReference>
<dbReference type="Gene3D" id="3.40.630.150">
    <property type="entry name" value="Malonyl-CoA decarboxylase, catalytic domain"/>
    <property type="match status" value="1"/>
</dbReference>
<proteinExistence type="predicted"/>
<dbReference type="EMBL" id="BBYR01000029">
    <property type="protein sequence ID" value="GAP35876.1"/>
    <property type="molecule type" value="Genomic_DNA"/>
</dbReference>
<reference evidence="3 4" key="2">
    <citation type="journal article" date="2016" name="Science">
        <title>A bacterium that degrades and assimilates poly(ethylene terephthalate).</title>
        <authorList>
            <person name="Yoshida S."/>
            <person name="Hiraga K."/>
            <person name="Takehana T."/>
            <person name="Taniguchi I."/>
            <person name="Yamaji H."/>
            <person name="Maeda Y."/>
            <person name="Toyohara K."/>
            <person name="Miyamoto K."/>
            <person name="Kimura Y."/>
            <person name="Oda K."/>
        </authorList>
    </citation>
    <scope>NUCLEOTIDE SEQUENCE [LARGE SCALE GENOMIC DNA]</scope>
    <source>
        <strain evidence="4">NBRC 110686 / TISTR 2288 / 201-F6</strain>
    </source>
</reference>
<dbReference type="InterPro" id="IPR035372">
    <property type="entry name" value="MCD_N"/>
</dbReference>
<name>A0A0K8NZR7_PISS1</name>
<dbReference type="GO" id="GO:0006633">
    <property type="term" value="P:fatty acid biosynthetic process"/>
    <property type="evidence" value="ECO:0007669"/>
    <property type="project" value="InterPro"/>
</dbReference>
<keyword evidence="3" id="KW-0456">Lyase</keyword>
<dbReference type="InterPro" id="IPR007956">
    <property type="entry name" value="Malonyl_CoA_deC_C"/>
</dbReference>
<feature type="domain" description="Malonyl-CoA decarboxylase C-terminal" evidence="1">
    <location>
        <begin position="155"/>
        <end position="411"/>
    </location>
</feature>
<keyword evidence="4" id="KW-1185">Reference proteome</keyword>
<dbReference type="EC" id="4.1.1.9" evidence="3"/>
<evidence type="ECO:0000259" key="1">
    <source>
        <dbReference type="Pfam" id="PF05292"/>
    </source>
</evidence>
<gene>
    <name evidence="3" type="ORF">ISF6_1649</name>
</gene>
<dbReference type="RefSeq" id="WP_231638088.1">
    <property type="nucleotide sequence ID" value="NZ_BBYR01000029.1"/>
</dbReference>
<protein>
    <submittedName>
        <fullName evidence="3">Malonyl-CoA decarboxylase</fullName>
        <ecNumber evidence="3">4.1.1.9</ecNumber>
    </submittedName>
</protein>
<evidence type="ECO:0000313" key="4">
    <source>
        <dbReference type="Proteomes" id="UP000037660"/>
    </source>
</evidence>
<dbReference type="InterPro" id="IPR042303">
    <property type="entry name" value="Malonyl_CoA_deC_C_sf"/>
</dbReference>
<sequence length="437" mass="48582">MPMLDELRQVARRASQDRALRKLLADCRRLLSERGEANSVAIAGELVERLRTLPDETRDGFFDHLARDFSPEPMAVLTGAQAYAADPNAENLMRLMALAEPARQELFRRINRAPGGTAALLRLRRALLGRLKAQPQLRAVEADLFHLLSSWFNPGFLQMRKVDWNSPARLLEKVIRHEAVHEVDGWDDLRRRLEPDRRLFAFFHPQLPDEPLIFVEVALVPEMPAAIAPLIDKTAQPLPPDQFKVAAFYSISNCEPGLRGVSLGNFLIKRVAEQLKRELPQLRTFCTLSPIPGFAEWLAKRPALDQLPGLKRGEAADLLAAEAALQQACGGDAAKLNSAAGLDALGKEGEAALLTLCSAYLMRVSPTPDGDPVARFHLDNGARLERLNPRGNLSRKGLKQSHGLMVNYLYDLHRIEASHEKFVQGEVAHSRAMAALL</sequence>
<dbReference type="Pfam" id="PF17408">
    <property type="entry name" value="MCD_N"/>
    <property type="match status" value="1"/>
</dbReference>
<dbReference type="InterPro" id="IPR038917">
    <property type="entry name" value="Malonyl_CoA_deC"/>
</dbReference>